<keyword evidence="4" id="KW-0812">Transmembrane</keyword>
<protein>
    <submittedName>
        <fullName evidence="8">DUF421 domain-containing protein</fullName>
    </submittedName>
</protein>
<dbReference type="GO" id="GO:0005886">
    <property type="term" value="C:plasma membrane"/>
    <property type="evidence" value="ECO:0007669"/>
    <property type="project" value="UniProtKB-SubCell"/>
</dbReference>
<gene>
    <name evidence="8" type="ORF">K3T81_12930</name>
</gene>
<reference evidence="8 9" key="1">
    <citation type="journal article" date="2022" name="Evol. Bioinform. Online">
        <title>Draft Genome Sequence of Oceanobacillus jordanicus Strain GSFE11, a Halotolerant Plant Growth-Promoting Bacterial Endophyte Isolated From the Jordan Valley.</title>
        <authorList>
            <person name="Alhindi T."/>
            <person name="Albdaiwi R."/>
        </authorList>
    </citation>
    <scope>NUCLEOTIDE SEQUENCE [LARGE SCALE GENOMIC DNA]</scope>
    <source>
        <strain evidence="8 9">GSFE11</strain>
    </source>
</reference>
<dbReference type="Pfam" id="PF04239">
    <property type="entry name" value="DUF421"/>
    <property type="match status" value="1"/>
</dbReference>
<dbReference type="Proteomes" id="UP001199631">
    <property type="component" value="Unassembled WGS sequence"/>
</dbReference>
<evidence type="ECO:0000256" key="2">
    <source>
        <dbReference type="ARBA" id="ARBA00006448"/>
    </source>
</evidence>
<accession>A0AAW5B9I5</accession>
<name>A0AAW5B9I5_9BACI</name>
<evidence type="ECO:0000256" key="6">
    <source>
        <dbReference type="ARBA" id="ARBA00023136"/>
    </source>
</evidence>
<evidence type="ECO:0000259" key="7">
    <source>
        <dbReference type="Pfam" id="PF04239"/>
    </source>
</evidence>
<organism evidence="8 9">
    <name type="scientific">Oceanobacillus jordanicus</name>
    <dbReference type="NCBI Taxonomy" id="2867266"/>
    <lineage>
        <taxon>Bacteria</taxon>
        <taxon>Bacillati</taxon>
        <taxon>Bacillota</taxon>
        <taxon>Bacilli</taxon>
        <taxon>Bacillales</taxon>
        <taxon>Bacillaceae</taxon>
        <taxon>Oceanobacillus</taxon>
    </lineage>
</organism>
<comment type="caution">
    <text evidence="8">The sequence shown here is derived from an EMBL/GenBank/DDBJ whole genome shotgun (WGS) entry which is preliminary data.</text>
</comment>
<evidence type="ECO:0000256" key="3">
    <source>
        <dbReference type="ARBA" id="ARBA00022475"/>
    </source>
</evidence>
<evidence type="ECO:0000313" key="9">
    <source>
        <dbReference type="Proteomes" id="UP001199631"/>
    </source>
</evidence>
<dbReference type="RefSeq" id="WP_338044651.1">
    <property type="nucleotide sequence ID" value="NZ_JAIFZM010000010.1"/>
</dbReference>
<keyword evidence="9" id="KW-1185">Reference proteome</keyword>
<dbReference type="PANTHER" id="PTHR34582:SF5">
    <property type="entry name" value="UPF0702 TRANSMEMBRANE PROTEIN YETF"/>
    <property type="match status" value="1"/>
</dbReference>
<evidence type="ECO:0000256" key="5">
    <source>
        <dbReference type="ARBA" id="ARBA00022989"/>
    </source>
</evidence>
<evidence type="ECO:0000256" key="4">
    <source>
        <dbReference type="ARBA" id="ARBA00022692"/>
    </source>
</evidence>
<dbReference type="InterPro" id="IPR023090">
    <property type="entry name" value="UPF0702_alpha/beta_dom_sf"/>
</dbReference>
<dbReference type="AlphaFoldDB" id="A0AAW5B9I5"/>
<keyword evidence="3" id="KW-1003">Cell membrane</keyword>
<dbReference type="InterPro" id="IPR007353">
    <property type="entry name" value="DUF421"/>
</dbReference>
<keyword evidence="6" id="KW-0472">Membrane</keyword>
<keyword evidence="5" id="KW-1133">Transmembrane helix</keyword>
<evidence type="ECO:0000256" key="1">
    <source>
        <dbReference type="ARBA" id="ARBA00004651"/>
    </source>
</evidence>
<dbReference type="PANTHER" id="PTHR34582">
    <property type="entry name" value="UPF0702 TRANSMEMBRANE PROTEIN YCAP"/>
    <property type="match status" value="1"/>
</dbReference>
<sequence>MVIKHGKLIRDNLKRSHITLAGLLSYIREKGYSDVTHIDYAIIEPSGEISVLPKQEAAPVTPKQLKIDTADQGLPITVILEGKIQHDNLKIINKDEKWLKKELTQAGYSDQSNIFYVAIREHDYLLTTDTGEGGFKNS</sequence>
<feature type="domain" description="YetF C-terminal" evidence="7">
    <location>
        <begin position="1"/>
        <end position="118"/>
    </location>
</feature>
<dbReference type="Gene3D" id="3.30.240.20">
    <property type="entry name" value="bsu07140 like domains"/>
    <property type="match status" value="2"/>
</dbReference>
<comment type="subcellular location">
    <subcellularLocation>
        <location evidence="1">Cell membrane</location>
        <topology evidence="1">Multi-pass membrane protein</topology>
    </subcellularLocation>
</comment>
<proteinExistence type="inferred from homology"/>
<comment type="similarity">
    <text evidence="2">Belongs to the UPF0702 family.</text>
</comment>
<dbReference type="EMBL" id="JAIFZM010000010">
    <property type="protein sequence ID" value="MCG3420057.1"/>
    <property type="molecule type" value="Genomic_DNA"/>
</dbReference>
<evidence type="ECO:0000313" key="8">
    <source>
        <dbReference type="EMBL" id="MCG3420057.1"/>
    </source>
</evidence>